<dbReference type="Pfam" id="PF04113">
    <property type="entry name" value="Gpi16"/>
    <property type="match status" value="2"/>
</dbReference>
<dbReference type="GO" id="GO:0016255">
    <property type="term" value="P:attachment of GPI anchor to protein"/>
    <property type="evidence" value="ECO:0007669"/>
    <property type="project" value="InterPro"/>
</dbReference>
<sequence>MRLGVSAVYASVAAVLVGAHETYDESLELSSLSGGRVYSSFAFKLHSDHDNLHHFRILPRALLQPVKSLGVDAFQLTLTAGRWSYSSWGAPKGSQSVASGAEVWATFGDQNNSASVPLTTRWRRLTSALAGTFCASLDAIDETTSVSVPAQYVWNDAPAHTEVLHAYLPSENVCTENLTPLLKLLPCKGGAGLASLIQMHTILSSEFQSMSVHARKSPSGYTVELAVSTVMRPAQRPADNTTWTLREIFSRNITASCPIANHSEIRIREPINVLDDSDEDWEDDSIHASTPYTKRISQKVYDTTSLDAPTDLSLQLISPIDGPFLKFAPLQATRQILGFGQERDMVRLTLHNEFITETMHVVYYDQLPWTVMPLMHTINATLSLDNMELPQDTIEYRDDFDTPFITSTKYRPAQLRGKMGAMELGLRVPAQSTLHVTYAIIKRHLHYDEHLPGPHRGSDLPPALFVPMSQSASQHTWGQAHRHLPIEQVQAERIYTPASLLHTAVPDFSMPYNIILFYSTFVALFFGSFLNIMVRRYTDVYIEKS</sequence>
<dbReference type="EMBL" id="CP118375">
    <property type="protein sequence ID" value="WFD41653.1"/>
    <property type="molecule type" value="Genomic_DNA"/>
</dbReference>
<dbReference type="AlphaFoldDB" id="A0AAF0JCI1"/>
<dbReference type="GO" id="GO:0042765">
    <property type="term" value="C:GPI-anchor transamidase complex"/>
    <property type="evidence" value="ECO:0007669"/>
    <property type="project" value="InterPro"/>
</dbReference>
<feature type="transmembrane region" description="Helical" evidence="1">
    <location>
        <begin position="515"/>
        <end position="534"/>
    </location>
</feature>
<organism evidence="2 3">
    <name type="scientific">Malassezia psittaci</name>
    <dbReference type="NCBI Taxonomy" id="1821823"/>
    <lineage>
        <taxon>Eukaryota</taxon>
        <taxon>Fungi</taxon>
        <taxon>Dikarya</taxon>
        <taxon>Basidiomycota</taxon>
        <taxon>Ustilaginomycotina</taxon>
        <taxon>Malasseziomycetes</taxon>
        <taxon>Malasseziales</taxon>
        <taxon>Malasseziaceae</taxon>
        <taxon>Malassezia</taxon>
    </lineage>
</organism>
<evidence type="ECO:0000313" key="3">
    <source>
        <dbReference type="Proteomes" id="UP001214628"/>
    </source>
</evidence>
<dbReference type="PANTHER" id="PTHR12959:SF11">
    <property type="entry name" value="GPI TRANSAMIDASE COMPONENT PIG-T"/>
    <property type="match status" value="1"/>
</dbReference>
<dbReference type="PANTHER" id="PTHR12959">
    <property type="entry name" value="GPI TRANSAMIDASE COMPONENT PIG-T-RELATED"/>
    <property type="match status" value="1"/>
</dbReference>
<dbReference type="Proteomes" id="UP001214628">
    <property type="component" value="Chromosome 1"/>
</dbReference>
<evidence type="ECO:0000313" key="2">
    <source>
        <dbReference type="EMBL" id="WFD41653.1"/>
    </source>
</evidence>
<proteinExistence type="predicted"/>
<evidence type="ECO:0000256" key="1">
    <source>
        <dbReference type="SAM" id="Phobius"/>
    </source>
</evidence>
<keyword evidence="1" id="KW-1133">Transmembrane helix</keyword>
<gene>
    <name evidence="2" type="primary">GPI16</name>
    <name evidence="2" type="ORF">MPSI1_000285</name>
</gene>
<keyword evidence="3" id="KW-1185">Reference proteome</keyword>
<dbReference type="InterPro" id="IPR007245">
    <property type="entry name" value="PIG-T"/>
</dbReference>
<reference evidence="2" key="1">
    <citation type="submission" date="2023-02" db="EMBL/GenBank/DDBJ databases">
        <title>Mating type loci evolution in Malassezia.</title>
        <authorList>
            <person name="Coelho M.A."/>
        </authorList>
    </citation>
    <scope>NUCLEOTIDE SEQUENCE</scope>
    <source>
        <strain evidence="2">CBS 14136</strain>
    </source>
</reference>
<accession>A0AAF0JCI1</accession>
<keyword evidence="1" id="KW-0812">Transmembrane</keyword>
<name>A0AAF0JCI1_9BASI</name>
<protein>
    <submittedName>
        <fullName evidence="2">Subunit of the glycosylphosphatidylinositol transamidase complex-like protein</fullName>
    </submittedName>
</protein>
<keyword evidence="1" id="KW-0472">Membrane</keyword>